<protein>
    <recommendedName>
        <fullName evidence="3">Phage integrase family protein</fullName>
    </recommendedName>
</protein>
<dbReference type="Proteomes" id="UP000077381">
    <property type="component" value="Unassembled WGS sequence"/>
</dbReference>
<dbReference type="RefSeq" id="WP_067271688.1">
    <property type="nucleotide sequence ID" value="NZ_LOHS01000029.1"/>
</dbReference>
<dbReference type="PATRIC" id="fig|1716141.3.peg.691"/>
<keyword evidence="2" id="KW-1185">Reference proteome</keyword>
<name>A0A177HZ22_9ACTN</name>
<reference evidence="1 2" key="1">
    <citation type="submission" date="2015-12" db="EMBL/GenBank/DDBJ databases">
        <title>Genome sequence of Streptomyces sp. G25.</title>
        <authorList>
            <person name="Poehlein A."/>
            <person name="Roettig A."/>
            <person name="Hiessl S."/>
            <person name="Hauschild P."/>
            <person name="Schauer J."/>
            <person name="Madkour M.H."/>
            <person name="Al-Ansari A.M."/>
            <person name="Almakishah N.H."/>
            <person name="Steinbuechel A."/>
            <person name="Daniel R."/>
        </authorList>
    </citation>
    <scope>NUCLEOTIDE SEQUENCE [LARGE SCALE GENOMIC DNA]</scope>
    <source>
        <strain evidence="2">G25(2015)</strain>
    </source>
</reference>
<organism evidence="1 2">
    <name type="scientific">Streptomyces jeddahensis</name>
    <dbReference type="NCBI Taxonomy" id="1716141"/>
    <lineage>
        <taxon>Bacteria</taxon>
        <taxon>Bacillati</taxon>
        <taxon>Actinomycetota</taxon>
        <taxon>Actinomycetes</taxon>
        <taxon>Kitasatosporales</taxon>
        <taxon>Streptomycetaceae</taxon>
        <taxon>Streptomyces</taxon>
    </lineage>
</organism>
<evidence type="ECO:0000313" key="2">
    <source>
        <dbReference type="Proteomes" id="UP000077381"/>
    </source>
</evidence>
<dbReference type="SUPFAM" id="SSF56349">
    <property type="entry name" value="DNA breaking-rejoining enzymes"/>
    <property type="match status" value="1"/>
</dbReference>
<dbReference type="AlphaFoldDB" id="A0A177HZ22"/>
<dbReference type="STRING" id="1716141.STSP_06530"/>
<dbReference type="GO" id="GO:0003677">
    <property type="term" value="F:DNA binding"/>
    <property type="evidence" value="ECO:0007669"/>
    <property type="project" value="InterPro"/>
</dbReference>
<comment type="caution">
    <text evidence="1">The sequence shown here is derived from an EMBL/GenBank/DDBJ whole genome shotgun (WGS) entry which is preliminary data.</text>
</comment>
<dbReference type="EMBL" id="LOHS01000029">
    <property type="protein sequence ID" value="OAH15950.1"/>
    <property type="molecule type" value="Genomic_DNA"/>
</dbReference>
<proteinExistence type="predicted"/>
<gene>
    <name evidence="1" type="ORF">STSP_06530</name>
</gene>
<evidence type="ECO:0008006" key="3">
    <source>
        <dbReference type="Google" id="ProtNLM"/>
    </source>
</evidence>
<accession>A0A177HZ22</accession>
<evidence type="ECO:0000313" key="1">
    <source>
        <dbReference type="EMBL" id="OAH15950.1"/>
    </source>
</evidence>
<sequence>MSGLPAPSGRPGVFADDEPVLQSLPLLPRARPLLFGETQTWDFNDVLRRPARLVPGQWRLTLMQLTEVQNLLARELAMIEFNPRHPKILARGLHLQPRPRKVGTVQRHVGILRALATFGAGEGLPEDFGQWSTADFHRYLTDRREHLDLTAVRPHILTIKLLHRLAPALTHGGLTADPWPGQTGAQVLELSRNRPLRTPVIPPQTWFPLIHSAWTYIDTFGPDILRARAYWRDLQATARPVPLPEARQLCEKWLADPSHRIPVWLANDMTRNKNATTIVNWSVLAAMIGVAQPTTVFAATAPHGRQLRARVEELAAEGRTQSGLLCDLTQVDRKDGTAGPWCMSLYPQRLWIEFTALRNAAPVFVTALSMMRDSEVREILKDSVVEHYGSPAVKSTLHKLNPNLPVKHWWIIEPVAQAIQTAAELSVHDTLAFASVQAKSPIAHLDSCQAITSFLQHVNRHRDITGLPAIPEQKLSPHMFRRTMAMLTRDFPGSEIALGMQLKHAATRALANTTTQGYTEPSPAWASHLTTAISERRFEQLKELFDADGRGENIGYGPGADQLRGAFTTVRTQAEHLRANQKAQRGDLRVEYGLLRQVHLTVRFGKLNHCTMDEANPVGAKCLEDAVVPQGHQGPLIDRCQPARSARSIIAPAHLPIWTAERASIQDLLATPKLPANRRKQLTEQLNEVDHVLRRTTS</sequence>
<dbReference type="InterPro" id="IPR011010">
    <property type="entry name" value="DNA_brk_join_enz"/>
</dbReference>